<dbReference type="SMART" id="SM00347">
    <property type="entry name" value="HTH_MARR"/>
    <property type="match status" value="1"/>
</dbReference>
<dbReference type="PANTHER" id="PTHR33164">
    <property type="entry name" value="TRANSCRIPTIONAL REGULATOR, MARR FAMILY"/>
    <property type="match status" value="1"/>
</dbReference>
<sequence>MFNVGLLLFIPYRELEERVLAAVTAAGFHDLTLAQARVFQRIAAEGSRITDLAASTHVTKQTASSLVRALETTGFVERVPDPADARATLVRVAERGAAAVEVAAREIRQIEDEWRGRIGARRYERLKRDLDALSRVSPD</sequence>
<evidence type="ECO:0000259" key="1">
    <source>
        <dbReference type="PROSITE" id="PS50995"/>
    </source>
</evidence>
<accession>A0ABV0IFE2</accession>
<dbReference type="Pfam" id="PF12802">
    <property type="entry name" value="MarR_2"/>
    <property type="match status" value="1"/>
</dbReference>
<gene>
    <name evidence="2" type="ORF">ABDK96_04190</name>
</gene>
<evidence type="ECO:0000313" key="2">
    <source>
        <dbReference type="EMBL" id="MEO9246873.1"/>
    </source>
</evidence>
<reference evidence="2 3" key="1">
    <citation type="submission" date="2024-05" db="EMBL/GenBank/DDBJ databases">
        <authorList>
            <person name="Yi C."/>
        </authorList>
    </citation>
    <scope>NUCLEOTIDE SEQUENCE [LARGE SCALE GENOMIC DNA]</scope>
    <source>
        <strain evidence="2 3">XS13</strain>
    </source>
</reference>
<dbReference type="Gene3D" id="1.10.10.10">
    <property type="entry name" value="Winged helix-like DNA-binding domain superfamily/Winged helix DNA-binding domain"/>
    <property type="match status" value="1"/>
</dbReference>
<protein>
    <submittedName>
        <fullName evidence="2">Helix-turn-helix domain-containing protein</fullName>
    </submittedName>
</protein>
<name>A0ABV0IFE2_9MICC</name>
<feature type="domain" description="HTH marR-type" evidence="1">
    <location>
        <begin position="1"/>
        <end position="135"/>
    </location>
</feature>
<dbReference type="SUPFAM" id="SSF46785">
    <property type="entry name" value="Winged helix' DNA-binding domain"/>
    <property type="match status" value="1"/>
</dbReference>
<dbReference type="InterPro" id="IPR036388">
    <property type="entry name" value="WH-like_DNA-bd_sf"/>
</dbReference>
<dbReference type="InterPro" id="IPR039422">
    <property type="entry name" value="MarR/SlyA-like"/>
</dbReference>
<dbReference type="EMBL" id="JBDXMX010000002">
    <property type="protein sequence ID" value="MEO9246873.1"/>
    <property type="molecule type" value="Genomic_DNA"/>
</dbReference>
<organism evidence="2 3">
    <name type="scientific">Citricoccus nitrophenolicus</name>
    <dbReference type="NCBI Taxonomy" id="863575"/>
    <lineage>
        <taxon>Bacteria</taxon>
        <taxon>Bacillati</taxon>
        <taxon>Actinomycetota</taxon>
        <taxon>Actinomycetes</taxon>
        <taxon>Micrococcales</taxon>
        <taxon>Micrococcaceae</taxon>
        <taxon>Citricoccus</taxon>
    </lineage>
</organism>
<dbReference type="InterPro" id="IPR036390">
    <property type="entry name" value="WH_DNA-bd_sf"/>
</dbReference>
<dbReference type="PANTHER" id="PTHR33164:SF43">
    <property type="entry name" value="HTH-TYPE TRANSCRIPTIONAL REPRESSOR YETL"/>
    <property type="match status" value="1"/>
</dbReference>
<dbReference type="PROSITE" id="PS50995">
    <property type="entry name" value="HTH_MARR_2"/>
    <property type="match status" value="1"/>
</dbReference>
<keyword evidence="3" id="KW-1185">Reference proteome</keyword>
<proteinExistence type="predicted"/>
<dbReference type="RefSeq" id="WP_347919195.1">
    <property type="nucleotide sequence ID" value="NZ_JBDXMX010000002.1"/>
</dbReference>
<dbReference type="Proteomes" id="UP001484097">
    <property type="component" value="Unassembled WGS sequence"/>
</dbReference>
<evidence type="ECO:0000313" key="3">
    <source>
        <dbReference type="Proteomes" id="UP001484097"/>
    </source>
</evidence>
<dbReference type="InterPro" id="IPR000835">
    <property type="entry name" value="HTH_MarR-typ"/>
</dbReference>
<comment type="caution">
    <text evidence="2">The sequence shown here is derived from an EMBL/GenBank/DDBJ whole genome shotgun (WGS) entry which is preliminary data.</text>
</comment>